<dbReference type="SMART" id="SM00331">
    <property type="entry name" value="PP2C_SIG"/>
    <property type="match status" value="1"/>
</dbReference>
<dbReference type="InterPro" id="IPR036457">
    <property type="entry name" value="PPM-type-like_dom_sf"/>
</dbReference>
<dbReference type="EC" id="3.1.3.16" evidence="1"/>
<protein>
    <recommendedName>
        <fullName evidence="1">Protein phosphatase</fullName>
        <ecNumber evidence="1">3.1.3.16</ecNumber>
    </recommendedName>
</protein>
<evidence type="ECO:0000313" key="5">
    <source>
        <dbReference type="Proteomes" id="UP000095038"/>
    </source>
</evidence>
<dbReference type="RefSeq" id="XP_020048416.1">
    <property type="nucleotide sequence ID" value="XM_020193021.1"/>
</dbReference>
<evidence type="ECO:0000313" key="4">
    <source>
        <dbReference type="EMBL" id="ODV62109.1"/>
    </source>
</evidence>
<keyword evidence="1" id="KW-0479">Metal-binding</keyword>
<keyword evidence="1" id="KW-0904">Protein phosphatase</keyword>
<comment type="cofactor">
    <cofactor evidence="1">
        <name>Mn(2+)</name>
        <dbReference type="ChEBI" id="CHEBI:29035"/>
    </cofactor>
</comment>
<dbReference type="FunFam" id="3.60.40.10:FF:000093">
    <property type="entry name" value="Type 2C protein Phosphatase"/>
    <property type="match status" value="1"/>
</dbReference>
<dbReference type="GO" id="GO:0005635">
    <property type="term" value="C:nuclear envelope"/>
    <property type="evidence" value="ECO:0007669"/>
    <property type="project" value="EnsemblFungi"/>
</dbReference>
<dbReference type="AlphaFoldDB" id="A0A1D2VKH5"/>
<gene>
    <name evidence="4" type="ORF">ASCRUDRAFT_75319</name>
</gene>
<dbReference type="Pfam" id="PF07228">
    <property type="entry name" value="SpoIIE"/>
    <property type="match status" value="1"/>
</dbReference>
<comment type="catalytic activity">
    <reaction evidence="1">
        <text>O-phospho-L-seryl-[protein] + H2O = L-seryl-[protein] + phosphate</text>
        <dbReference type="Rhea" id="RHEA:20629"/>
        <dbReference type="Rhea" id="RHEA-COMP:9863"/>
        <dbReference type="Rhea" id="RHEA-COMP:11604"/>
        <dbReference type="ChEBI" id="CHEBI:15377"/>
        <dbReference type="ChEBI" id="CHEBI:29999"/>
        <dbReference type="ChEBI" id="CHEBI:43474"/>
        <dbReference type="ChEBI" id="CHEBI:83421"/>
        <dbReference type="EC" id="3.1.3.16"/>
    </reaction>
</comment>
<reference evidence="5" key="1">
    <citation type="submission" date="2016-05" db="EMBL/GenBank/DDBJ databases">
        <title>Comparative genomics of biotechnologically important yeasts.</title>
        <authorList>
            <consortium name="DOE Joint Genome Institute"/>
            <person name="Riley R."/>
            <person name="Haridas S."/>
            <person name="Wolfe K.H."/>
            <person name="Lopes M.R."/>
            <person name="Hittinger C.T."/>
            <person name="Goker M."/>
            <person name="Salamov A."/>
            <person name="Wisecaver J."/>
            <person name="Long T.M."/>
            <person name="Aerts A.L."/>
            <person name="Barry K."/>
            <person name="Choi C."/>
            <person name="Clum A."/>
            <person name="Coughlan A.Y."/>
            <person name="Deshpande S."/>
            <person name="Douglass A.P."/>
            <person name="Hanson S.J."/>
            <person name="Klenk H.-P."/>
            <person name="Labutti K."/>
            <person name="Lapidus A."/>
            <person name="Lindquist E."/>
            <person name="Lipzen A."/>
            <person name="Meier-Kolthoff J.P."/>
            <person name="Ohm R.A."/>
            <person name="Otillar R.P."/>
            <person name="Pangilinan J."/>
            <person name="Peng Y."/>
            <person name="Rokas A."/>
            <person name="Rosa C.A."/>
            <person name="Scheuner C."/>
            <person name="Sibirny A.A."/>
            <person name="Slot J.C."/>
            <person name="Stielow J.B."/>
            <person name="Sun H."/>
            <person name="Kurtzman C.P."/>
            <person name="Blackwell M."/>
            <person name="Grigoriev I.V."/>
            <person name="Jeffries T.W."/>
        </authorList>
    </citation>
    <scope>NUCLEOTIDE SEQUENCE [LARGE SCALE GENOMIC DNA]</scope>
    <source>
        <strain evidence="5">DSM 1968</strain>
    </source>
</reference>
<dbReference type="PANTHER" id="PTHR12320">
    <property type="entry name" value="PROTEIN PHOSPHATASE 2C"/>
    <property type="match status" value="1"/>
</dbReference>
<dbReference type="InParanoid" id="A0A1D2VKH5"/>
<evidence type="ECO:0000256" key="2">
    <source>
        <dbReference type="SAM" id="MobiDB-lite"/>
    </source>
</evidence>
<accession>A0A1D2VKH5</accession>
<keyword evidence="1" id="KW-0464">Manganese</keyword>
<sequence length="428" mass="47684">MAKPININCNFFNKFNLITSISKRSYSSSPLAFISKNTCNYFNSITNNNSSNNNNNNNISTINLNLNNLNTSNSYNYGSLSNIIITKRSFSSYSPFFSSFSSPASSSSSSSFFSSSSNSSGSSTSPPPNPQNPSNSLNYNIVVAFSPKDREENGFFENSISNTSNKSPTGEDNYFISEKLLINSNGYKISIGVADGVGGWAEMGYDSSAISRELCNSIKYIFENSDNDQLIDLNPKFLLNLAFNYIKSDKKVHCGGTTACLGILSSNGELKVANLGDSWMGVFRDFKCIHQTKFQTHRFNTPYQLSIIPPKLLEQARRQNKKYLLDSPLDSQEYSFKLQKNDIIIFATDGITDNILVPDIEIYLKDQYNENINVPLQQVANTFVQNVKKLSYDEDFPSPFSQELRAITGQPYLGGKPDDITTVFIKVE</sequence>
<dbReference type="GO" id="GO:1904775">
    <property type="term" value="P:positive regulation of ubiquinone biosynthetic process"/>
    <property type="evidence" value="ECO:0007669"/>
    <property type="project" value="EnsemblFungi"/>
</dbReference>
<dbReference type="GO" id="GO:0046872">
    <property type="term" value="F:metal ion binding"/>
    <property type="evidence" value="ECO:0007669"/>
    <property type="project" value="UniProtKB-UniRule"/>
</dbReference>
<dbReference type="EMBL" id="KV454478">
    <property type="protein sequence ID" value="ODV62109.1"/>
    <property type="molecule type" value="Genomic_DNA"/>
</dbReference>
<keyword evidence="1" id="KW-0460">Magnesium</keyword>
<dbReference type="SMART" id="SM00332">
    <property type="entry name" value="PP2Cc"/>
    <property type="match status" value="1"/>
</dbReference>
<dbReference type="PROSITE" id="PS51746">
    <property type="entry name" value="PPM_2"/>
    <property type="match status" value="1"/>
</dbReference>
<evidence type="ECO:0000259" key="3">
    <source>
        <dbReference type="PROSITE" id="PS51746"/>
    </source>
</evidence>
<comment type="similarity">
    <text evidence="1">Belongs to the PP2C family.</text>
</comment>
<feature type="region of interest" description="Disordered" evidence="2">
    <location>
        <begin position="117"/>
        <end position="137"/>
    </location>
</feature>
<evidence type="ECO:0000256" key="1">
    <source>
        <dbReference type="RuleBase" id="RU366020"/>
    </source>
</evidence>
<comment type="cofactor">
    <cofactor evidence="1">
        <name>Mg(2+)</name>
        <dbReference type="ChEBI" id="CHEBI:18420"/>
    </cofactor>
</comment>
<dbReference type="GO" id="GO:0005739">
    <property type="term" value="C:mitochondrion"/>
    <property type="evidence" value="ECO:0007669"/>
    <property type="project" value="EnsemblFungi"/>
</dbReference>
<proteinExistence type="inferred from homology"/>
<dbReference type="SUPFAM" id="SSF81606">
    <property type="entry name" value="PP2C-like"/>
    <property type="match status" value="1"/>
</dbReference>
<dbReference type="PANTHER" id="PTHR12320:SF1">
    <property type="entry name" value="PROTEIN PHOSPHATASE PTC7 HOMOLOG"/>
    <property type="match status" value="1"/>
</dbReference>
<organism evidence="4 5">
    <name type="scientific">Ascoidea rubescens DSM 1968</name>
    <dbReference type="NCBI Taxonomy" id="1344418"/>
    <lineage>
        <taxon>Eukaryota</taxon>
        <taxon>Fungi</taxon>
        <taxon>Dikarya</taxon>
        <taxon>Ascomycota</taxon>
        <taxon>Saccharomycotina</taxon>
        <taxon>Saccharomycetes</taxon>
        <taxon>Ascoideaceae</taxon>
        <taxon>Ascoidea</taxon>
    </lineage>
</organism>
<dbReference type="GeneID" id="30966657"/>
<dbReference type="STRING" id="1344418.A0A1D2VKH5"/>
<feature type="domain" description="PPM-type phosphatase" evidence="3">
    <location>
        <begin position="152"/>
        <end position="427"/>
    </location>
</feature>
<comment type="catalytic activity">
    <reaction evidence="1">
        <text>O-phospho-L-threonyl-[protein] + H2O = L-threonyl-[protein] + phosphate</text>
        <dbReference type="Rhea" id="RHEA:47004"/>
        <dbReference type="Rhea" id="RHEA-COMP:11060"/>
        <dbReference type="Rhea" id="RHEA-COMP:11605"/>
        <dbReference type="ChEBI" id="CHEBI:15377"/>
        <dbReference type="ChEBI" id="CHEBI:30013"/>
        <dbReference type="ChEBI" id="CHEBI:43474"/>
        <dbReference type="ChEBI" id="CHEBI:61977"/>
        <dbReference type="EC" id="3.1.3.16"/>
    </reaction>
</comment>
<dbReference type="Gene3D" id="3.60.40.10">
    <property type="entry name" value="PPM-type phosphatase domain"/>
    <property type="match status" value="1"/>
</dbReference>
<name>A0A1D2VKH5_9ASCO</name>
<dbReference type="InterPro" id="IPR039123">
    <property type="entry name" value="PPTC7"/>
</dbReference>
<keyword evidence="5" id="KW-1185">Reference proteome</keyword>
<dbReference type="Proteomes" id="UP000095038">
    <property type="component" value="Unassembled WGS sequence"/>
</dbReference>
<dbReference type="GO" id="GO:0004722">
    <property type="term" value="F:protein serine/threonine phosphatase activity"/>
    <property type="evidence" value="ECO:0007669"/>
    <property type="project" value="UniProtKB-EC"/>
</dbReference>
<dbReference type="FunCoup" id="A0A1D2VKH5">
    <property type="interactions" value="685"/>
</dbReference>
<dbReference type="InterPro" id="IPR001932">
    <property type="entry name" value="PPM-type_phosphatase-like_dom"/>
</dbReference>
<keyword evidence="1" id="KW-0378">Hydrolase</keyword>
<dbReference type="OrthoDB" id="60843at2759"/>